<keyword evidence="2 6" id="KW-0812">Transmembrane</keyword>
<evidence type="ECO:0000256" key="5">
    <source>
        <dbReference type="SAM" id="MobiDB-lite"/>
    </source>
</evidence>
<feature type="transmembrane region" description="Helical" evidence="6">
    <location>
        <begin position="327"/>
        <end position="346"/>
    </location>
</feature>
<evidence type="ECO:0000313" key="8">
    <source>
        <dbReference type="EMBL" id="MER6615775.1"/>
    </source>
</evidence>
<accession>A0ABV1UYB1</accession>
<evidence type="ECO:0000256" key="1">
    <source>
        <dbReference type="ARBA" id="ARBA00004651"/>
    </source>
</evidence>
<feature type="domain" description="Major facilitator superfamily (MFS) profile" evidence="7">
    <location>
        <begin position="54"/>
        <end position="439"/>
    </location>
</feature>
<keyword evidence="3 6" id="KW-1133">Transmembrane helix</keyword>
<feature type="transmembrane region" description="Helical" evidence="6">
    <location>
        <begin position="178"/>
        <end position="196"/>
    </location>
</feature>
<dbReference type="InterPro" id="IPR011701">
    <property type="entry name" value="MFS"/>
</dbReference>
<proteinExistence type="predicted"/>
<dbReference type="Gene3D" id="1.20.1250.20">
    <property type="entry name" value="MFS general substrate transporter like domains"/>
    <property type="match status" value="1"/>
</dbReference>
<comment type="caution">
    <text evidence="8">The sequence shown here is derived from an EMBL/GenBank/DDBJ whole genome shotgun (WGS) entry which is preliminary data.</text>
</comment>
<dbReference type="InterPro" id="IPR005829">
    <property type="entry name" value="Sugar_transporter_CS"/>
</dbReference>
<evidence type="ECO:0000256" key="6">
    <source>
        <dbReference type="SAM" id="Phobius"/>
    </source>
</evidence>
<keyword evidence="9" id="KW-1185">Reference proteome</keyword>
<evidence type="ECO:0000259" key="7">
    <source>
        <dbReference type="PROSITE" id="PS50850"/>
    </source>
</evidence>
<dbReference type="InterPro" id="IPR036259">
    <property type="entry name" value="MFS_trans_sf"/>
</dbReference>
<evidence type="ECO:0000256" key="4">
    <source>
        <dbReference type="ARBA" id="ARBA00023136"/>
    </source>
</evidence>
<name>A0ABV1UYB1_9ACTN</name>
<protein>
    <submittedName>
        <fullName evidence="8">MFS transporter</fullName>
    </submittedName>
</protein>
<feature type="compositionally biased region" description="Polar residues" evidence="5">
    <location>
        <begin position="1"/>
        <end position="16"/>
    </location>
</feature>
<dbReference type="PANTHER" id="PTHR23508">
    <property type="entry name" value="CARBOXYLIC ACID TRANSPORTER PROTEIN HOMOLOG"/>
    <property type="match status" value="1"/>
</dbReference>
<dbReference type="Proteomes" id="UP001445472">
    <property type="component" value="Unassembled WGS sequence"/>
</dbReference>
<feature type="transmembrane region" description="Helical" evidence="6">
    <location>
        <begin position="121"/>
        <end position="139"/>
    </location>
</feature>
<dbReference type="SUPFAM" id="SSF103473">
    <property type="entry name" value="MFS general substrate transporter"/>
    <property type="match status" value="1"/>
</dbReference>
<feature type="transmembrane region" description="Helical" evidence="6">
    <location>
        <begin position="62"/>
        <end position="85"/>
    </location>
</feature>
<evidence type="ECO:0000256" key="2">
    <source>
        <dbReference type="ARBA" id="ARBA00022692"/>
    </source>
</evidence>
<gene>
    <name evidence="8" type="ORF">ABT276_20915</name>
</gene>
<feature type="transmembrane region" description="Helical" evidence="6">
    <location>
        <begin position="417"/>
        <end position="435"/>
    </location>
</feature>
<dbReference type="PANTHER" id="PTHR23508:SF10">
    <property type="entry name" value="CARBOXYLIC ACID TRANSPORTER PROTEIN HOMOLOG"/>
    <property type="match status" value="1"/>
</dbReference>
<feature type="compositionally biased region" description="Low complexity" evidence="5">
    <location>
        <begin position="19"/>
        <end position="37"/>
    </location>
</feature>
<dbReference type="EMBL" id="JBEPBX010000018">
    <property type="protein sequence ID" value="MER6615775.1"/>
    <property type="molecule type" value="Genomic_DNA"/>
</dbReference>
<feature type="transmembrane region" description="Helical" evidence="6">
    <location>
        <begin position="263"/>
        <end position="287"/>
    </location>
</feature>
<reference evidence="8 9" key="1">
    <citation type="submission" date="2024-06" db="EMBL/GenBank/DDBJ databases">
        <title>The Natural Products Discovery Center: Release of the First 8490 Sequenced Strains for Exploring Actinobacteria Biosynthetic Diversity.</title>
        <authorList>
            <person name="Kalkreuter E."/>
            <person name="Kautsar S.A."/>
            <person name="Yang D."/>
            <person name="Bader C.D."/>
            <person name="Teijaro C.N."/>
            <person name="Fluegel L."/>
            <person name="Davis C.M."/>
            <person name="Simpson J.R."/>
            <person name="Lauterbach L."/>
            <person name="Steele A.D."/>
            <person name="Gui C."/>
            <person name="Meng S."/>
            <person name="Li G."/>
            <person name="Viehrig K."/>
            <person name="Ye F."/>
            <person name="Su P."/>
            <person name="Kiefer A.F."/>
            <person name="Nichols A."/>
            <person name="Cepeda A.J."/>
            <person name="Yan W."/>
            <person name="Fan B."/>
            <person name="Jiang Y."/>
            <person name="Adhikari A."/>
            <person name="Zheng C.-J."/>
            <person name="Schuster L."/>
            <person name="Cowan T.M."/>
            <person name="Smanski M.J."/>
            <person name="Chevrette M.G."/>
            <person name="De Carvalho L.P.S."/>
            <person name="Shen B."/>
        </authorList>
    </citation>
    <scope>NUCLEOTIDE SEQUENCE [LARGE SCALE GENOMIC DNA]</scope>
    <source>
        <strain evidence="8 9">NPDC000837</strain>
    </source>
</reference>
<keyword evidence="4 6" id="KW-0472">Membrane</keyword>
<organism evidence="8 9">
    <name type="scientific">Streptomyces xantholiticus</name>
    <dbReference type="NCBI Taxonomy" id="68285"/>
    <lineage>
        <taxon>Bacteria</taxon>
        <taxon>Bacillati</taxon>
        <taxon>Actinomycetota</taxon>
        <taxon>Actinomycetes</taxon>
        <taxon>Kitasatosporales</taxon>
        <taxon>Streptomycetaceae</taxon>
        <taxon>Streptomyces</taxon>
    </lineage>
</organism>
<feature type="transmembrane region" description="Helical" evidence="6">
    <location>
        <begin position="91"/>
        <end position="112"/>
    </location>
</feature>
<evidence type="ECO:0000313" key="9">
    <source>
        <dbReference type="Proteomes" id="UP001445472"/>
    </source>
</evidence>
<evidence type="ECO:0000256" key="3">
    <source>
        <dbReference type="ARBA" id="ARBA00022989"/>
    </source>
</evidence>
<dbReference type="InterPro" id="IPR020846">
    <property type="entry name" value="MFS_dom"/>
</dbReference>
<feature type="transmembrane region" description="Helical" evidence="6">
    <location>
        <begin position="208"/>
        <end position="227"/>
    </location>
</feature>
<dbReference type="PROSITE" id="PS50850">
    <property type="entry name" value="MFS"/>
    <property type="match status" value="1"/>
</dbReference>
<feature type="transmembrane region" description="Helical" evidence="6">
    <location>
        <begin position="352"/>
        <end position="379"/>
    </location>
</feature>
<sequence length="444" mass="47112">MTSQREASRSVISSPLTREVTVTSTPTSPTTTVEGETTGPFAWFRSMSPQGRRAFKGAFGGYALDSYDFLVLPMGMVALAAYFSLSTAQTGLLTTVTLLSSALGGVLAGVLIDRVGRVKTLMLTVGTYALFTVLCGFATNYPMLLGFRTLQGVGFGGEWAAGAILVAEYAKTRYRGRVLAWVQSSWAVGWALAVIVGTVVMDNIDPDLAWRVLFWTGAMPALLLVYVRRNVEDAPEVTERLAAKESRVPLSTIFRGGLARKTLFATLLATGVMGGYYTFATWLPAYLKTERGLTVVGTGGYLFVLITGAFCGYVAAGHLVDRLGRKVTFATFAFLSAGLLMAYINIPPGSNSLLLILGFPLGFSASAIFSGFGSYLAELYPSAVRGTGQSFTYNVGRALGSIFPTAVGFSSAGVGGALFYGAIGYGLALFALLWLPETRGSELS</sequence>
<dbReference type="PROSITE" id="PS00217">
    <property type="entry name" value="SUGAR_TRANSPORT_2"/>
    <property type="match status" value="1"/>
</dbReference>
<feature type="region of interest" description="Disordered" evidence="5">
    <location>
        <begin position="1"/>
        <end position="37"/>
    </location>
</feature>
<dbReference type="CDD" id="cd17371">
    <property type="entry name" value="MFS_MucK"/>
    <property type="match status" value="1"/>
</dbReference>
<feature type="transmembrane region" description="Helical" evidence="6">
    <location>
        <begin position="299"/>
        <end position="320"/>
    </location>
</feature>
<dbReference type="Pfam" id="PF07690">
    <property type="entry name" value="MFS_1"/>
    <property type="match status" value="1"/>
</dbReference>
<comment type="subcellular location">
    <subcellularLocation>
        <location evidence="1">Cell membrane</location>
        <topology evidence="1">Multi-pass membrane protein</topology>
    </subcellularLocation>
</comment>